<dbReference type="eggNOG" id="KOG0108">
    <property type="taxonomic scope" value="Eukaryota"/>
</dbReference>
<keyword evidence="2" id="KW-0539">Nucleus</keyword>
<dbReference type="AlphaFoldDB" id="G4T6C8"/>
<dbReference type="Gene3D" id="1.10.20.70">
    <property type="entry name" value="Transcription termination and cleavage factor, C-terminal domain"/>
    <property type="match status" value="1"/>
</dbReference>
<feature type="compositionally biased region" description="Low complexity" evidence="4">
    <location>
        <begin position="235"/>
        <end position="248"/>
    </location>
</feature>
<comment type="caution">
    <text evidence="6">The sequence shown here is derived from an EMBL/GenBank/DDBJ whole genome shotgun (WGS) entry which is preliminary data.</text>
</comment>
<feature type="domain" description="RRM" evidence="5">
    <location>
        <begin position="3"/>
        <end position="98"/>
    </location>
</feature>
<evidence type="ECO:0000256" key="4">
    <source>
        <dbReference type="SAM" id="MobiDB-lite"/>
    </source>
</evidence>
<evidence type="ECO:0000313" key="7">
    <source>
        <dbReference type="Proteomes" id="UP000007148"/>
    </source>
</evidence>
<dbReference type="HOGENOM" id="CLU_028601_0_0_1"/>
<comment type="subcellular location">
    <subcellularLocation>
        <location evidence="1">Nucleus</location>
    </subcellularLocation>
</comment>
<name>G4T6C8_SERID</name>
<protein>
    <submittedName>
        <fullName evidence="6">Related to Cleavage stimulation factor</fullName>
    </submittedName>
</protein>
<dbReference type="PROSITE" id="PS50102">
    <property type="entry name" value="RRM"/>
    <property type="match status" value="1"/>
</dbReference>
<organism evidence="6 7">
    <name type="scientific">Serendipita indica (strain DSM 11827)</name>
    <name type="common">Root endophyte fungus</name>
    <name type="synonym">Piriformospora indica</name>
    <dbReference type="NCBI Taxonomy" id="1109443"/>
    <lineage>
        <taxon>Eukaryota</taxon>
        <taxon>Fungi</taxon>
        <taxon>Dikarya</taxon>
        <taxon>Basidiomycota</taxon>
        <taxon>Agaricomycotina</taxon>
        <taxon>Agaricomycetes</taxon>
        <taxon>Sebacinales</taxon>
        <taxon>Serendipitaceae</taxon>
        <taxon>Serendipita</taxon>
    </lineage>
</organism>
<dbReference type="Pfam" id="PF14304">
    <property type="entry name" value="CSTF_C"/>
    <property type="match status" value="1"/>
</dbReference>
<keyword evidence="7" id="KW-1185">Reference proteome</keyword>
<dbReference type="GO" id="GO:0031124">
    <property type="term" value="P:mRNA 3'-end processing"/>
    <property type="evidence" value="ECO:0007669"/>
    <property type="project" value="InterPro"/>
</dbReference>
<evidence type="ECO:0000256" key="2">
    <source>
        <dbReference type="ARBA" id="ARBA00023242"/>
    </source>
</evidence>
<dbReference type="Proteomes" id="UP000007148">
    <property type="component" value="Unassembled WGS sequence"/>
</dbReference>
<dbReference type="PANTHER" id="PTHR45735:SF2">
    <property type="entry name" value="CLEAVAGE STIMULATION FACTOR SUBUNIT 2"/>
    <property type="match status" value="1"/>
</dbReference>
<dbReference type="InterPro" id="IPR035979">
    <property type="entry name" value="RBD_domain_sf"/>
</dbReference>
<dbReference type="STRING" id="1109443.G4T6C8"/>
<dbReference type="OrthoDB" id="272703at2759"/>
<dbReference type="CDD" id="cd12398">
    <property type="entry name" value="RRM_CSTF2_RNA15_like"/>
    <property type="match status" value="1"/>
</dbReference>
<evidence type="ECO:0000256" key="3">
    <source>
        <dbReference type="PROSITE-ProRule" id="PRU00176"/>
    </source>
</evidence>
<accession>G4T6C8</accession>
<dbReference type="PANTHER" id="PTHR45735">
    <property type="entry name" value="CLEAVAGE STIMULATION FACTOR SUBUNIT 2"/>
    <property type="match status" value="1"/>
</dbReference>
<feature type="compositionally biased region" description="Pro residues" evidence="4">
    <location>
        <begin position="216"/>
        <end position="234"/>
    </location>
</feature>
<dbReference type="OMA" id="CEPEDAP"/>
<dbReference type="GO" id="GO:0003729">
    <property type="term" value="F:mRNA binding"/>
    <property type="evidence" value="ECO:0007669"/>
    <property type="project" value="TreeGrafter"/>
</dbReference>
<proteinExistence type="predicted"/>
<dbReference type="Gene3D" id="1.25.40.630">
    <property type="match status" value="1"/>
</dbReference>
<dbReference type="InterPro" id="IPR038192">
    <property type="entry name" value="CSTF_C_sf"/>
</dbReference>
<dbReference type="Gene3D" id="3.30.70.330">
    <property type="match status" value="1"/>
</dbReference>
<dbReference type="Pfam" id="PF14327">
    <property type="entry name" value="CSTF2_hinge"/>
    <property type="match status" value="1"/>
</dbReference>
<dbReference type="EMBL" id="CAFZ01000006">
    <property type="protein sequence ID" value="CCA66865.1"/>
    <property type="molecule type" value="Genomic_DNA"/>
</dbReference>
<dbReference type="Pfam" id="PF00076">
    <property type="entry name" value="RRM_1"/>
    <property type="match status" value="1"/>
</dbReference>
<reference evidence="6 7" key="1">
    <citation type="journal article" date="2011" name="PLoS Pathog.">
        <title>Endophytic Life Strategies Decoded by Genome and Transcriptome Analyses of the Mutualistic Root Symbiont Piriformospora indica.</title>
        <authorList>
            <person name="Zuccaro A."/>
            <person name="Lahrmann U."/>
            <person name="Guldener U."/>
            <person name="Langen G."/>
            <person name="Pfiffi S."/>
            <person name="Biedenkopf D."/>
            <person name="Wong P."/>
            <person name="Samans B."/>
            <person name="Grimm C."/>
            <person name="Basiewicz M."/>
            <person name="Murat C."/>
            <person name="Martin F."/>
            <person name="Kogel K.H."/>
        </authorList>
    </citation>
    <scope>NUCLEOTIDE SEQUENCE [LARGE SCALE GENOMIC DNA]</scope>
    <source>
        <strain evidence="6 7">DSM 11827</strain>
    </source>
</reference>
<dbReference type="SMART" id="SM00360">
    <property type="entry name" value="RRM"/>
    <property type="match status" value="1"/>
</dbReference>
<evidence type="ECO:0000256" key="1">
    <source>
        <dbReference type="ARBA" id="ARBA00004123"/>
    </source>
</evidence>
<dbReference type="InterPro" id="IPR000504">
    <property type="entry name" value="RRM_dom"/>
</dbReference>
<dbReference type="InterPro" id="IPR026896">
    <property type="entry name" value="CSTF_C"/>
</dbReference>
<evidence type="ECO:0000259" key="5">
    <source>
        <dbReference type="PROSITE" id="PS50102"/>
    </source>
</evidence>
<gene>
    <name evidence="6" type="ORF">PIIN_00626</name>
</gene>
<dbReference type="GO" id="GO:0005847">
    <property type="term" value="C:mRNA cleavage and polyadenylation specificity factor complex"/>
    <property type="evidence" value="ECO:0007669"/>
    <property type="project" value="TreeGrafter"/>
</dbReference>
<dbReference type="FunCoup" id="G4T6C8">
    <property type="interactions" value="294"/>
</dbReference>
<dbReference type="InterPro" id="IPR012677">
    <property type="entry name" value="Nucleotide-bd_a/b_plait_sf"/>
</dbReference>
<dbReference type="SUPFAM" id="SSF54928">
    <property type="entry name" value="RNA-binding domain, RBD"/>
    <property type="match status" value="1"/>
</dbReference>
<sequence>MSRVVFVGNIPYNFAEEQLVQIFSSVGTVTGFRLVFDRETGKPKGYGFCEYLGTDTLHFFVASSVSIKPNHETAQSAVRNLNGKEVGGRPLRIDLADSVPHLEGRTTSLGELLDDERNRPPSPVEVMLNSLPPGIPVPPGKSSLDMITDTVVGVGQGALFETVFELKAFISQQPELARALLAANPQLASALIQGLIIHNVLDGGVITRITEVAPRPPAPPAPSMQPAPPAPWPPSYNSFPPAAALAQPTPAPPAPTTVVNSALDPQQQAILLQVLKMTPEQINAMPAGEREAILQLRKQLLPGS</sequence>
<dbReference type="InParanoid" id="G4T6C8"/>
<evidence type="ECO:0000313" key="6">
    <source>
        <dbReference type="EMBL" id="CCA66865.1"/>
    </source>
</evidence>
<feature type="region of interest" description="Disordered" evidence="4">
    <location>
        <begin position="216"/>
        <end position="258"/>
    </location>
</feature>
<dbReference type="InterPro" id="IPR025742">
    <property type="entry name" value="CSTF2_hinge"/>
</dbReference>
<keyword evidence="3" id="KW-0694">RNA-binding</keyword>